<keyword evidence="5 6" id="KW-0687">Ribonucleoprotein</keyword>
<comment type="function">
    <text evidence="6">One of the early assembly proteins it binds 23S rRNA. One of the proteins that surrounds the polypeptide exit tunnel on the outside of the ribosome. Forms the main docking site for trigger factor binding to the ribosome.</text>
</comment>
<keyword evidence="3 6" id="KW-0694">RNA-binding</keyword>
<evidence type="ECO:0000256" key="2">
    <source>
        <dbReference type="ARBA" id="ARBA00022730"/>
    </source>
</evidence>
<evidence type="ECO:0000256" key="5">
    <source>
        <dbReference type="ARBA" id="ARBA00023274"/>
    </source>
</evidence>
<dbReference type="Pfam" id="PF00276">
    <property type="entry name" value="Ribosomal_L23"/>
    <property type="match status" value="1"/>
</dbReference>
<evidence type="ECO:0000256" key="4">
    <source>
        <dbReference type="ARBA" id="ARBA00022980"/>
    </source>
</evidence>
<gene>
    <name evidence="6 8" type="primary">rplW</name>
    <name evidence="8" type="ORF">GYA37_01125</name>
</gene>
<dbReference type="Proteomes" id="UP000590542">
    <property type="component" value="Unassembled WGS sequence"/>
</dbReference>
<dbReference type="InterPro" id="IPR012678">
    <property type="entry name" value="Ribosomal_uL23/eL15/eS24_sf"/>
</dbReference>
<dbReference type="AlphaFoldDB" id="A0A7X9HSF7"/>
<dbReference type="PANTHER" id="PTHR12059:SF5">
    <property type="entry name" value="LARGE RIBOSOMAL SUBUNIT PROTEIN UL23M"/>
    <property type="match status" value="1"/>
</dbReference>
<keyword evidence="4 6" id="KW-0689">Ribosomal protein</keyword>
<dbReference type="EMBL" id="JAAZNV010000006">
    <property type="protein sequence ID" value="NMB91431.1"/>
    <property type="molecule type" value="Genomic_DNA"/>
</dbReference>
<dbReference type="PROSITE" id="PS00050">
    <property type="entry name" value="RIBOSOMAL_L23"/>
    <property type="match status" value="1"/>
</dbReference>
<accession>A0A7X9HSF7</accession>
<evidence type="ECO:0000256" key="6">
    <source>
        <dbReference type="HAMAP-Rule" id="MF_01369"/>
    </source>
</evidence>
<reference evidence="8 9" key="1">
    <citation type="journal article" date="2020" name="Biotechnol. Biofuels">
        <title>New insights from the biogas microbiome by comprehensive genome-resolved metagenomics of nearly 1600 species originating from multiple anaerobic digesters.</title>
        <authorList>
            <person name="Campanaro S."/>
            <person name="Treu L."/>
            <person name="Rodriguez-R L.M."/>
            <person name="Kovalovszki A."/>
            <person name="Ziels R.M."/>
            <person name="Maus I."/>
            <person name="Zhu X."/>
            <person name="Kougias P.G."/>
            <person name="Basile A."/>
            <person name="Luo G."/>
            <person name="Schluter A."/>
            <person name="Konstantinidis K.T."/>
            <person name="Angelidaki I."/>
        </authorList>
    </citation>
    <scope>NUCLEOTIDE SEQUENCE [LARGE SCALE GENOMIC DNA]</scope>
    <source>
        <strain evidence="8">AS27yjCOA_202</strain>
    </source>
</reference>
<keyword evidence="2 6" id="KW-0699">rRNA-binding</keyword>
<comment type="subunit">
    <text evidence="6">Part of the 50S ribosomal subunit. Contacts protein L29, and trigger factor when it is bound to the ribosome.</text>
</comment>
<dbReference type="GO" id="GO:0003735">
    <property type="term" value="F:structural constituent of ribosome"/>
    <property type="evidence" value="ECO:0007669"/>
    <property type="project" value="InterPro"/>
</dbReference>
<dbReference type="GO" id="GO:0006412">
    <property type="term" value="P:translation"/>
    <property type="evidence" value="ECO:0007669"/>
    <property type="project" value="UniProtKB-UniRule"/>
</dbReference>
<evidence type="ECO:0000256" key="7">
    <source>
        <dbReference type="RuleBase" id="RU003934"/>
    </source>
</evidence>
<evidence type="ECO:0000256" key="3">
    <source>
        <dbReference type="ARBA" id="ARBA00022884"/>
    </source>
</evidence>
<name>A0A7X9HSF7_UNCKA</name>
<dbReference type="GO" id="GO:0019843">
    <property type="term" value="F:rRNA binding"/>
    <property type="evidence" value="ECO:0007669"/>
    <property type="project" value="UniProtKB-UniRule"/>
</dbReference>
<comment type="caution">
    <text evidence="8">The sequence shown here is derived from an EMBL/GenBank/DDBJ whole genome shotgun (WGS) entry which is preliminary data.</text>
</comment>
<dbReference type="InterPro" id="IPR013025">
    <property type="entry name" value="Ribosomal_uL23-like"/>
</dbReference>
<dbReference type="GO" id="GO:1990904">
    <property type="term" value="C:ribonucleoprotein complex"/>
    <property type="evidence" value="ECO:0007669"/>
    <property type="project" value="UniProtKB-KW"/>
</dbReference>
<protein>
    <recommendedName>
        <fullName evidence="6">Large ribosomal subunit protein uL23</fullName>
    </recommendedName>
</protein>
<dbReference type="InterPro" id="IPR001014">
    <property type="entry name" value="Ribosomal_uL23_CS"/>
</dbReference>
<dbReference type="GO" id="GO:0005840">
    <property type="term" value="C:ribosome"/>
    <property type="evidence" value="ECO:0007669"/>
    <property type="project" value="UniProtKB-KW"/>
</dbReference>
<dbReference type="NCBIfam" id="NF004363">
    <property type="entry name" value="PRK05738.2-4"/>
    <property type="match status" value="1"/>
</dbReference>
<comment type="similarity">
    <text evidence="1 6 7">Belongs to the universal ribosomal protein uL23 family.</text>
</comment>
<dbReference type="HAMAP" id="MF_01369_B">
    <property type="entry name" value="Ribosomal_uL23_B"/>
    <property type="match status" value="1"/>
</dbReference>
<dbReference type="PANTHER" id="PTHR12059">
    <property type="entry name" value="RIBOSOMAL PROTEIN L23-RELATED"/>
    <property type="match status" value="1"/>
</dbReference>
<organism evidence="8 9">
    <name type="scientific">candidate division WWE3 bacterium</name>
    <dbReference type="NCBI Taxonomy" id="2053526"/>
    <lineage>
        <taxon>Bacteria</taxon>
        <taxon>Katanobacteria</taxon>
    </lineage>
</organism>
<evidence type="ECO:0000313" key="8">
    <source>
        <dbReference type="EMBL" id="NMB91431.1"/>
    </source>
</evidence>
<dbReference type="SUPFAM" id="SSF54189">
    <property type="entry name" value="Ribosomal proteins S24e, L23 and L15e"/>
    <property type="match status" value="1"/>
</dbReference>
<evidence type="ECO:0000313" key="9">
    <source>
        <dbReference type="Proteomes" id="UP000590542"/>
    </source>
</evidence>
<dbReference type="InterPro" id="IPR012677">
    <property type="entry name" value="Nucleotide-bd_a/b_plait_sf"/>
</dbReference>
<proteinExistence type="inferred from homology"/>
<sequence>MRLSNLVLKPIITEKSYTLASEGRYVFKVNMSATKRSVAKEIKRLYGVDVIEVSTAVMPGKSKRIARSRLMSKPLKWKKATVKLKEGQSIDLFPKE</sequence>
<dbReference type="Gene3D" id="3.30.70.330">
    <property type="match status" value="1"/>
</dbReference>
<evidence type="ECO:0000256" key="1">
    <source>
        <dbReference type="ARBA" id="ARBA00006700"/>
    </source>
</evidence>